<dbReference type="InterPro" id="IPR000620">
    <property type="entry name" value="EamA_dom"/>
</dbReference>
<keyword evidence="5 8" id="KW-0812">Transmembrane</keyword>
<dbReference type="Pfam" id="PF00892">
    <property type="entry name" value="EamA"/>
    <property type="match status" value="1"/>
</dbReference>
<evidence type="ECO:0000259" key="9">
    <source>
        <dbReference type="Pfam" id="PF00892"/>
    </source>
</evidence>
<feature type="transmembrane region" description="Helical" evidence="8">
    <location>
        <begin position="150"/>
        <end position="165"/>
    </location>
</feature>
<evidence type="ECO:0000256" key="1">
    <source>
        <dbReference type="ARBA" id="ARBA00004651"/>
    </source>
</evidence>
<keyword evidence="3" id="KW-0813">Transport</keyword>
<comment type="caution">
    <text evidence="10">The sequence shown here is derived from an EMBL/GenBank/DDBJ whole genome shotgun (WGS) entry which is preliminary data.</text>
</comment>
<dbReference type="InterPro" id="IPR004626">
    <property type="entry name" value="RarD"/>
</dbReference>
<reference evidence="10 11" key="1">
    <citation type="submission" date="2017-03" db="EMBL/GenBank/DDBJ databases">
        <title>Draft genome sequence of Streptomyces scabrisporus NF3, endophyte isolated from Amphipterygium adstringens.</title>
        <authorList>
            <person name="Vazquez M."/>
            <person name="Ceapa C.D."/>
            <person name="Rodriguez Luna D."/>
            <person name="Sanchez Esquivel S."/>
        </authorList>
    </citation>
    <scope>NUCLEOTIDE SEQUENCE [LARGE SCALE GENOMIC DNA]</scope>
    <source>
        <strain evidence="10 11">NF3</strain>
    </source>
</reference>
<evidence type="ECO:0000313" key="10">
    <source>
        <dbReference type="EMBL" id="OPC80804.1"/>
    </source>
</evidence>
<dbReference type="EMBL" id="MWQN01000001">
    <property type="protein sequence ID" value="OPC80804.1"/>
    <property type="molecule type" value="Genomic_DNA"/>
</dbReference>
<feature type="domain" description="EamA" evidence="9">
    <location>
        <begin position="6"/>
        <end position="142"/>
    </location>
</feature>
<keyword evidence="6 8" id="KW-1133">Transmembrane helix</keyword>
<organism evidence="10 11">
    <name type="scientific">Embleya scabrispora</name>
    <dbReference type="NCBI Taxonomy" id="159449"/>
    <lineage>
        <taxon>Bacteria</taxon>
        <taxon>Bacillati</taxon>
        <taxon>Actinomycetota</taxon>
        <taxon>Actinomycetes</taxon>
        <taxon>Kitasatosporales</taxon>
        <taxon>Streptomycetaceae</taxon>
        <taxon>Embleya</taxon>
    </lineage>
</organism>
<evidence type="ECO:0000256" key="5">
    <source>
        <dbReference type="ARBA" id="ARBA00022692"/>
    </source>
</evidence>
<dbReference type="STRING" id="159449.B4N89_07415"/>
<dbReference type="OrthoDB" id="369870at2"/>
<feature type="transmembrane region" description="Helical" evidence="8">
    <location>
        <begin position="177"/>
        <end position="197"/>
    </location>
</feature>
<feature type="transmembrane region" description="Helical" evidence="8">
    <location>
        <begin position="242"/>
        <end position="259"/>
    </location>
</feature>
<evidence type="ECO:0000256" key="2">
    <source>
        <dbReference type="ARBA" id="ARBA00007362"/>
    </source>
</evidence>
<name>A0A1T3NVH6_9ACTN</name>
<dbReference type="RefSeq" id="WP_078975057.1">
    <property type="nucleotide sequence ID" value="NZ_MWQN01000001.1"/>
</dbReference>
<evidence type="ECO:0000256" key="6">
    <source>
        <dbReference type="ARBA" id="ARBA00022989"/>
    </source>
</evidence>
<accession>A0A1T3NVH6</accession>
<dbReference type="PANTHER" id="PTHR22911">
    <property type="entry name" value="ACYL-MALONYL CONDENSING ENZYME-RELATED"/>
    <property type="match status" value="1"/>
</dbReference>
<keyword evidence="11" id="KW-1185">Reference proteome</keyword>
<keyword evidence="7 8" id="KW-0472">Membrane</keyword>
<gene>
    <name evidence="10" type="ORF">B4N89_07415</name>
</gene>
<comment type="subcellular location">
    <subcellularLocation>
        <location evidence="1">Cell membrane</location>
        <topology evidence="1">Multi-pass membrane protein</topology>
    </subcellularLocation>
</comment>
<dbReference type="GO" id="GO:0005886">
    <property type="term" value="C:plasma membrane"/>
    <property type="evidence" value="ECO:0007669"/>
    <property type="project" value="UniProtKB-SubCell"/>
</dbReference>
<comment type="similarity">
    <text evidence="2">Belongs to the EamA transporter family.</text>
</comment>
<feature type="transmembrane region" description="Helical" evidence="8">
    <location>
        <begin position="265"/>
        <end position="283"/>
    </location>
</feature>
<feature type="transmembrane region" description="Helical" evidence="8">
    <location>
        <begin position="102"/>
        <end position="119"/>
    </location>
</feature>
<feature type="transmembrane region" description="Helical" evidence="8">
    <location>
        <begin position="209"/>
        <end position="230"/>
    </location>
</feature>
<evidence type="ECO:0000256" key="7">
    <source>
        <dbReference type="ARBA" id="ARBA00023136"/>
    </source>
</evidence>
<dbReference type="Proteomes" id="UP000190037">
    <property type="component" value="Unassembled WGS sequence"/>
</dbReference>
<proteinExistence type="inferred from homology"/>
<feature type="transmembrane region" description="Helical" evidence="8">
    <location>
        <begin position="126"/>
        <end position="144"/>
    </location>
</feature>
<evidence type="ECO:0000256" key="8">
    <source>
        <dbReference type="SAM" id="Phobius"/>
    </source>
</evidence>
<evidence type="ECO:0000256" key="4">
    <source>
        <dbReference type="ARBA" id="ARBA00022475"/>
    </source>
</evidence>
<protein>
    <submittedName>
        <fullName evidence="10">EamA family transporter</fullName>
    </submittedName>
</protein>
<dbReference type="InterPro" id="IPR037185">
    <property type="entry name" value="EmrE-like"/>
</dbReference>
<feature type="transmembrane region" description="Helical" evidence="8">
    <location>
        <begin position="37"/>
        <end position="59"/>
    </location>
</feature>
<evidence type="ECO:0000313" key="11">
    <source>
        <dbReference type="Proteomes" id="UP000190037"/>
    </source>
</evidence>
<dbReference type="NCBIfam" id="TIGR00688">
    <property type="entry name" value="rarD"/>
    <property type="match status" value="1"/>
</dbReference>
<dbReference type="PANTHER" id="PTHR22911:SF137">
    <property type="entry name" value="SOLUTE CARRIER FAMILY 35 MEMBER G2-RELATED"/>
    <property type="match status" value="1"/>
</dbReference>
<evidence type="ECO:0000256" key="3">
    <source>
        <dbReference type="ARBA" id="ARBA00022448"/>
    </source>
</evidence>
<feature type="transmembrane region" description="Helical" evidence="8">
    <location>
        <begin position="7"/>
        <end position="25"/>
    </location>
</feature>
<dbReference type="SUPFAM" id="SSF103481">
    <property type="entry name" value="Multidrug resistance efflux transporter EmrE"/>
    <property type="match status" value="2"/>
</dbReference>
<keyword evidence="4" id="KW-1003">Cell membrane</keyword>
<feature type="transmembrane region" description="Helical" evidence="8">
    <location>
        <begin position="71"/>
        <end position="90"/>
    </location>
</feature>
<dbReference type="AlphaFoldDB" id="A0A1T3NVH6"/>
<sequence>MGAERRGLLLGMAAYVMWGLFPLFWPHLKPAGPVEILAHRMAWSLLCMLVLLAVLRQWSWIRELARTPGKLITVTVAAVMISINWGTYIYGVNHDQVVETSLGYFITPLVLIGIGVVVLGERLRRIQWAAVALGVAAVVVLIVAYGRVPWIALTLAASFATYGYVKKRMNLPAIHSLAVETAVMFLPALGYLTWLAWTGEGTYGHEGAPQALMLMGAGVITVIPLLCFAVAANSVPLSSIGMLQYLAPIIQFGIGVAVNHEPMPAARWAGFGLVWVALVVLTFDAIRQSRRERVDVPPTAMAAEAPAVIEPRDLPVSAAPEREATS</sequence>